<evidence type="ECO:0000313" key="3">
    <source>
        <dbReference type="Proteomes" id="UP001612741"/>
    </source>
</evidence>
<proteinExistence type="predicted"/>
<dbReference type="Proteomes" id="UP001612741">
    <property type="component" value="Unassembled WGS sequence"/>
</dbReference>
<dbReference type="Pfam" id="PF13649">
    <property type="entry name" value="Methyltransf_25"/>
    <property type="match status" value="1"/>
</dbReference>
<keyword evidence="2" id="KW-0489">Methyltransferase</keyword>
<dbReference type="InterPro" id="IPR029063">
    <property type="entry name" value="SAM-dependent_MTases_sf"/>
</dbReference>
<reference evidence="2 3" key="1">
    <citation type="submission" date="2024-10" db="EMBL/GenBank/DDBJ databases">
        <title>The Natural Products Discovery Center: Release of the First 8490 Sequenced Strains for Exploring Actinobacteria Biosynthetic Diversity.</title>
        <authorList>
            <person name="Kalkreuter E."/>
            <person name="Kautsar S.A."/>
            <person name="Yang D."/>
            <person name="Bader C.D."/>
            <person name="Teijaro C.N."/>
            <person name="Fluegel L."/>
            <person name="Davis C.M."/>
            <person name="Simpson J.R."/>
            <person name="Lauterbach L."/>
            <person name="Steele A.D."/>
            <person name="Gui C."/>
            <person name="Meng S."/>
            <person name="Li G."/>
            <person name="Viehrig K."/>
            <person name="Ye F."/>
            <person name="Su P."/>
            <person name="Kiefer A.F."/>
            <person name="Nichols A."/>
            <person name="Cepeda A.J."/>
            <person name="Yan W."/>
            <person name="Fan B."/>
            <person name="Jiang Y."/>
            <person name="Adhikari A."/>
            <person name="Zheng C.-J."/>
            <person name="Schuster L."/>
            <person name="Cowan T.M."/>
            <person name="Smanski M.J."/>
            <person name="Chevrette M.G."/>
            <person name="De Carvalho L.P.S."/>
            <person name="Shen B."/>
        </authorList>
    </citation>
    <scope>NUCLEOTIDE SEQUENCE [LARGE SCALE GENOMIC DNA]</scope>
    <source>
        <strain evidence="2 3">NPDC050545</strain>
    </source>
</reference>
<name>A0ABW7YN16_9ACTN</name>
<sequence length="265" mass="29228">MSEIDYMTVNRANWNERVPIHLASDFYDVPAFKSGRDAIRGFELAEVGEVNGRDLVHLQCHFGLDTLSWARHGARVTGLDLSDTAIEAARVLAAETGIPARFEAGDVYGAPATLGRTYDIVYTGIGALVWLPDLTRWAETVRALLRPGGFLYLAEFHPFADVLDDETGSQVTHDYFHAGPQVWDDPHSYAGEGTVSSSTSVQFQHGLGEVVTAVAGAGLRVEFLHEHDHTLFRRFAVLEERDGAYRQPEGGPRLPLMYSLKATLE</sequence>
<evidence type="ECO:0000259" key="1">
    <source>
        <dbReference type="Pfam" id="PF13649"/>
    </source>
</evidence>
<keyword evidence="3" id="KW-1185">Reference proteome</keyword>
<dbReference type="SUPFAM" id="SSF53335">
    <property type="entry name" value="S-adenosyl-L-methionine-dependent methyltransferases"/>
    <property type="match status" value="1"/>
</dbReference>
<dbReference type="EMBL" id="JBITGY010000001">
    <property type="protein sequence ID" value="MFI6496698.1"/>
    <property type="molecule type" value="Genomic_DNA"/>
</dbReference>
<evidence type="ECO:0000313" key="2">
    <source>
        <dbReference type="EMBL" id="MFI6496698.1"/>
    </source>
</evidence>
<comment type="caution">
    <text evidence="2">The sequence shown here is derived from an EMBL/GenBank/DDBJ whole genome shotgun (WGS) entry which is preliminary data.</text>
</comment>
<dbReference type="RefSeq" id="WP_397078981.1">
    <property type="nucleotide sequence ID" value="NZ_JBITGY010000001.1"/>
</dbReference>
<dbReference type="GO" id="GO:0032259">
    <property type="term" value="P:methylation"/>
    <property type="evidence" value="ECO:0007669"/>
    <property type="project" value="UniProtKB-KW"/>
</dbReference>
<accession>A0ABW7YN16</accession>
<organism evidence="2 3">
    <name type="scientific">Nonomuraea typhae</name>
    <dbReference type="NCBI Taxonomy" id="2603600"/>
    <lineage>
        <taxon>Bacteria</taxon>
        <taxon>Bacillati</taxon>
        <taxon>Actinomycetota</taxon>
        <taxon>Actinomycetes</taxon>
        <taxon>Streptosporangiales</taxon>
        <taxon>Streptosporangiaceae</taxon>
        <taxon>Nonomuraea</taxon>
    </lineage>
</organism>
<dbReference type="InterPro" id="IPR041698">
    <property type="entry name" value="Methyltransf_25"/>
</dbReference>
<dbReference type="CDD" id="cd02440">
    <property type="entry name" value="AdoMet_MTases"/>
    <property type="match status" value="1"/>
</dbReference>
<feature type="domain" description="Methyltransferase" evidence="1">
    <location>
        <begin position="60"/>
        <end position="149"/>
    </location>
</feature>
<protein>
    <submittedName>
        <fullName evidence="2">Class I SAM-dependent methyltransferase</fullName>
    </submittedName>
</protein>
<dbReference type="GO" id="GO:0008168">
    <property type="term" value="F:methyltransferase activity"/>
    <property type="evidence" value="ECO:0007669"/>
    <property type="project" value="UniProtKB-KW"/>
</dbReference>
<keyword evidence="2" id="KW-0808">Transferase</keyword>
<gene>
    <name evidence="2" type="ORF">ACIBG2_04910</name>
</gene>
<dbReference type="Gene3D" id="3.40.50.150">
    <property type="entry name" value="Vaccinia Virus protein VP39"/>
    <property type="match status" value="1"/>
</dbReference>